<comment type="similarity">
    <text evidence="2">Belongs to the GMC oxidoreductase family.</text>
</comment>
<dbReference type="Proteomes" id="UP000066624">
    <property type="component" value="Chromosome"/>
</dbReference>
<dbReference type="PANTHER" id="PTHR42784:SF1">
    <property type="entry name" value="PYRANOSE 2-OXIDASE"/>
    <property type="match status" value="1"/>
</dbReference>
<accession>A0A0K0XZQ6</accession>
<dbReference type="InterPro" id="IPR051473">
    <property type="entry name" value="P2Ox-like"/>
</dbReference>
<keyword evidence="9" id="KW-1185">Reference proteome</keyword>
<dbReference type="PANTHER" id="PTHR42784">
    <property type="entry name" value="PYRANOSE 2-OXIDASE"/>
    <property type="match status" value="1"/>
</dbReference>
<dbReference type="EMBL" id="CP012154">
    <property type="protein sequence ID" value="AKS43168.1"/>
    <property type="molecule type" value="Genomic_DNA"/>
</dbReference>
<dbReference type="GO" id="GO:0016614">
    <property type="term" value="F:oxidoreductase activity, acting on CH-OH group of donors"/>
    <property type="evidence" value="ECO:0007669"/>
    <property type="project" value="InterPro"/>
</dbReference>
<evidence type="ECO:0000259" key="7">
    <source>
        <dbReference type="Pfam" id="PF05199"/>
    </source>
</evidence>
<keyword evidence="5" id="KW-0560">Oxidoreductase</keyword>
<name>A0A0K0XZQ6_9GAMM</name>
<reference evidence="8 9" key="1">
    <citation type="submission" date="2015-07" db="EMBL/GenBank/DDBJ databases">
        <authorList>
            <person name="Noorani M."/>
        </authorList>
    </citation>
    <scope>NUCLEOTIDE SEQUENCE [LARGE SCALE GENOMIC DNA]</scope>
    <source>
        <strain evidence="8 9">KCTC 42284</strain>
    </source>
</reference>
<dbReference type="RefSeq" id="WP_156201244.1">
    <property type="nucleotide sequence ID" value="NZ_CP012154.1"/>
</dbReference>
<dbReference type="AlphaFoldDB" id="A0A0K0XZQ6"/>
<evidence type="ECO:0000256" key="4">
    <source>
        <dbReference type="ARBA" id="ARBA00022827"/>
    </source>
</evidence>
<dbReference type="PATRIC" id="fig|1579979.3.peg.2874"/>
<gene>
    <name evidence="8" type="ORF">WM2015_2811</name>
</gene>
<comment type="cofactor">
    <cofactor evidence="1">
        <name>FAD</name>
        <dbReference type="ChEBI" id="CHEBI:57692"/>
    </cofactor>
</comment>
<sequence length="478" mass="52424">MIHDARQTLPSELEAEVCIAGAGPAGIVLALELAARGRQVLLIEGGGVDSPGDGQSIYDGEVTGRAYPLLGSRLRWLGGTSNHWGGWVKPFDPVDFEDKPHFPLPGWPMALDTLQPWYRTASEWCELDDHDFSMDALSEAERERLMPLSPESGFEHRLFRFSPPTRFGRRYRDALTESPGIECWTELNAVELEQGEDRVRALRCRTLGGGECRVRAAHFVLAMGGIENARFLLNQSQVPGNQAGLVGRCFMDHYGFSPGGLLGSESLAYERGALPGRDVMVVMSSTNALVQEFGLRNSCIMLNADEPDALLAPDYWSSPLLGDGPGGMRRIGMINEPLPHPESGLSLSEERDAIGLRRARLNWHLPPSEFEPVLALFEHWARAVSAAGLARVRQTRRDPTPLDAHVGIGYHHMGTTRMSATPEFGVTDAQGRCWDRDNLYLAGSSLFPHAGYSNPTLTIVALAARLAEHLDQRLGEAG</sequence>
<evidence type="ECO:0000259" key="6">
    <source>
        <dbReference type="Pfam" id="PF01266"/>
    </source>
</evidence>
<dbReference type="Pfam" id="PF01266">
    <property type="entry name" value="DAO"/>
    <property type="match status" value="1"/>
</dbReference>
<evidence type="ECO:0000256" key="5">
    <source>
        <dbReference type="ARBA" id="ARBA00023002"/>
    </source>
</evidence>
<evidence type="ECO:0000256" key="1">
    <source>
        <dbReference type="ARBA" id="ARBA00001974"/>
    </source>
</evidence>
<dbReference type="SUPFAM" id="SSF51905">
    <property type="entry name" value="FAD/NAD(P)-binding domain"/>
    <property type="match status" value="1"/>
</dbReference>
<dbReference type="STRING" id="1579979.WM2015_2811"/>
<dbReference type="KEGG" id="wma:WM2015_2811"/>
<dbReference type="Pfam" id="PF05199">
    <property type="entry name" value="GMC_oxred_C"/>
    <property type="match status" value="1"/>
</dbReference>
<keyword evidence="3" id="KW-0285">Flavoprotein</keyword>
<dbReference type="OrthoDB" id="9787779at2"/>
<evidence type="ECO:0000313" key="9">
    <source>
        <dbReference type="Proteomes" id="UP000066624"/>
    </source>
</evidence>
<organism evidence="8 9">
    <name type="scientific">Wenzhouxiangella marina</name>
    <dbReference type="NCBI Taxonomy" id="1579979"/>
    <lineage>
        <taxon>Bacteria</taxon>
        <taxon>Pseudomonadati</taxon>
        <taxon>Pseudomonadota</taxon>
        <taxon>Gammaproteobacteria</taxon>
        <taxon>Chromatiales</taxon>
        <taxon>Wenzhouxiangellaceae</taxon>
        <taxon>Wenzhouxiangella</taxon>
    </lineage>
</organism>
<proteinExistence type="inferred from homology"/>
<evidence type="ECO:0000256" key="3">
    <source>
        <dbReference type="ARBA" id="ARBA00022630"/>
    </source>
</evidence>
<dbReference type="Gene3D" id="3.50.50.60">
    <property type="entry name" value="FAD/NAD(P)-binding domain"/>
    <property type="match status" value="2"/>
</dbReference>
<dbReference type="InterPro" id="IPR006076">
    <property type="entry name" value="FAD-dep_OxRdtase"/>
</dbReference>
<dbReference type="InterPro" id="IPR036188">
    <property type="entry name" value="FAD/NAD-bd_sf"/>
</dbReference>
<feature type="domain" description="FAD dependent oxidoreductase" evidence="6">
    <location>
        <begin position="17"/>
        <end position="225"/>
    </location>
</feature>
<protein>
    <submittedName>
        <fullName evidence="8">Uncharacterized protein</fullName>
    </submittedName>
</protein>
<feature type="domain" description="Glucose-methanol-choline oxidoreductase C-terminal" evidence="7">
    <location>
        <begin position="339"/>
        <end position="463"/>
    </location>
</feature>
<evidence type="ECO:0000313" key="8">
    <source>
        <dbReference type="EMBL" id="AKS43168.1"/>
    </source>
</evidence>
<keyword evidence="4" id="KW-0274">FAD</keyword>
<evidence type="ECO:0000256" key="2">
    <source>
        <dbReference type="ARBA" id="ARBA00010790"/>
    </source>
</evidence>
<dbReference type="InterPro" id="IPR007867">
    <property type="entry name" value="GMC_OxRtase_C"/>
</dbReference>